<sequence length="81" mass="8836">MLAKRHEGQSPIGHVGRSIQPRHQPHAGTGAHQAAQGAHIIAMGQSLHVDVLALVQHLGVLAHDQRRGRQQQPVFQRLAQL</sequence>
<evidence type="ECO:0000313" key="3">
    <source>
        <dbReference type="Proteomes" id="UP000003299"/>
    </source>
</evidence>
<protein>
    <submittedName>
        <fullName evidence="2">Uncharacterized protein</fullName>
    </submittedName>
</protein>
<name>F0BIH4_9XANT</name>
<dbReference type="AlphaFoldDB" id="F0BIH4"/>
<dbReference type="Proteomes" id="UP000003299">
    <property type="component" value="Unassembled WGS sequence"/>
</dbReference>
<evidence type="ECO:0000256" key="1">
    <source>
        <dbReference type="SAM" id="MobiDB-lite"/>
    </source>
</evidence>
<feature type="region of interest" description="Disordered" evidence="1">
    <location>
        <begin position="1"/>
        <end position="35"/>
    </location>
</feature>
<feature type="compositionally biased region" description="Low complexity" evidence="1">
    <location>
        <begin position="26"/>
        <end position="35"/>
    </location>
</feature>
<organism evidence="2 3">
    <name type="scientific">Xanthomonas vesicatoria ATCC 35937</name>
    <dbReference type="NCBI Taxonomy" id="925775"/>
    <lineage>
        <taxon>Bacteria</taxon>
        <taxon>Pseudomonadati</taxon>
        <taxon>Pseudomonadota</taxon>
        <taxon>Gammaproteobacteria</taxon>
        <taxon>Lysobacterales</taxon>
        <taxon>Lysobacteraceae</taxon>
        <taxon>Xanthomonas</taxon>
    </lineage>
</organism>
<proteinExistence type="predicted"/>
<gene>
    <name evidence="2" type="ORF">XVE_4077</name>
</gene>
<evidence type="ECO:0000313" key="2">
    <source>
        <dbReference type="EMBL" id="EGD07721.1"/>
    </source>
</evidence>
<comment type="caution">
    <text evidence="2">The sequence shown here is derived from an EMBL/GenBank/DDBJ whole genome shotgun (WGS) entry which is preliminary data.</text>
</comment>
<reference evidence="2 3" key="1">
    <citation type="journal article" date="2011" name="BMC Genomics">
        <title>Comparative genomics reveals diversity among xanthomonads infecting tomato and pepper.</title>
        <authorList>
            <person name="Potnis N."/>
            <person name="Krasileva K."/>
            <person name="Chow V."/>
            <person name="Almeida N.F."/>
            <person name="Patil P.B."/>
            <person name="Ryan R.P."/>
            <person name="Sharlach M."/>
            <person name="Behlau F."/>
            <person name="Dow J.M."/>
            <person name="Momol M.T."/>
            <person name="White F.F."/>
            <person name="Preston J.F."/>
            <person name="Vinatzer B.A."/>
            <person name="Koebnik R."/>
            <person name="Setubal J.C."/>
            <person name="Norman D.J."/>
            <person name="Staskawicz B.J."/>
            <person name="Jones J.B."/>
        </authorList>
    </citation>
    <scope>NUCLEOTIDE SEQUENCE [LARGE SCALE GENOMIC DNA]</scope>
    <source>
        <strain evidence="2 3">ATCC 35937</strain>
    </source>
</reference>
<accession>F0BIH4</accession>
<dbReference type="EMBL" id="AEQV01000185">
    <property type="protein sequence ID" value="EGD07721.1"/>
    <property type="molecule type" value="Genomic_DNA"/>
</dbReference>